<evidence type="ECO:0000313" key="2">
    <source>
        <dbReference type="EMBL" id="MBM6919839.1"/>
    </source>
</evidence>
<comment type="caution">
    <text evidence="2">The sequence shown here is derived from an EMBL/GenBank/DDBJ whole genome shotgun (WGS) entry which is preliminary data.</text>
</comment>
<dbReference type="Proteomes" id="UP000774750">
    <property type="component" value="Unassembled WGS sequence"/>
</dbReference>
<feature type="domain" description="DUF3592" evidence="1">
    <location>
        <begin position="15"/>
        <end position="92"/>
    </location>
</feature>
<name>A0A939BC20_9FIRM</name>
<proteinExistence type="predicted"/>
<evidence type="ECO:0000259" key="1">
    <source>
        <dbReference type="Pfam" id="PF12158"/>
    </source>
</evidence>
<gene>
    <name evidence="2" type="ORF">H6A12_01500</name>
</gene>
<reference evidence="2" key="2">
    <citation type="journal article" date="2021" name="Sci. Rep.">
        <title>The distribution of antibiotic resistance genes in chicken gut microbiota commensals.</title>
        <authorList>
            <person name="Juricova H."/>
            <person name="Matiasovicova J."/>
            <person name="Kubasova T."/>
            <person name="Cejkova D."/>
            <person name="Rychlik I."/>
        </authorList>
    </citation>
    <scope>NUCLEOTIDE SEQUENCE</scope>
    <source>
        <strain evidence="2">An559</strain>
    </source>
</reference>
<reference evidence="2" key="1">
    <citation type="submission" date="2020-08" db="EMBL/GenBank/DDBJ databases">
        <authorList>
            <person name="Cejkova D."/>
            <person name="Kubasova T."/>
            <person name="Jahodarova E."/>
            <person name="Rychlik I."/>
        </authorList>
    </citation>
    <scope>NUCLEOTIDE SEQUENCE</scope>
    <source>
        <strain evidence="2">An559</strain>
    </source>
</reference>
<evidence type="ECO:0000313" key="3">
    <source>
        <dbReference type="Proteomes" id="UP000774750"/>
    </source>
</evidence>
<dbReference type="Pfam" id="PF12158">
    <property type="entry name" value="DUF3592"/>
    <property type="match status" value="1"/>
</dbReference>
<organism evidence="2 3">
    <name type="scientific">Merdimmobilis hominis</name>
    <dbReference type="NCBI Taxonomy" id="2897707"/>
    <lineage>
        <taxon>Bacteria</taxon>
        <taxon>Bacillati</taxon>
        <taxon>Bacillota</taxon>
        <taxon>Clostridia</taxon>
        <taxon>Eubacteriales</taxon>
        <taxon>Oscillospiraceae</taxon>
        <taxon>Merdimmobilis</taxon>
    </lineage>
</organism>
<dbReference type="InterPro" id="IPR021994">
    <property type="entry name" value="DUF3592"/>
</dbReference>
<keyword evidence="3" id="KW-1185">Reference proteome</keyword>
<dbReference type="RefSeq" id="WP_204444070.1">
    <property type="nucleotide sequence ID" value="NZ_JACJKY010000002.1"/>
</dbReference>
<dbReference type="EMBL" id="JACJKY010000002">
    <property type="protein sequence ID" value="MBM6919839.1"/>
    <property type="molecule type" value="Genomic_DNA"/>
</dbReference>
<protein>
    <recommendedName>
        <fullName evidence="1">DUF3592 domain-containing protein</fullName>
    </recommendedName>
</protein>
<accession>A0A939BC20</accession>
<dbReference type="AlphaFoldDB" id="A0A939BC20"/>
<sequence length="101" mass="11680">MFRFQKKACTKETMGTVVKKRYNGDTWFLTVSYTVEGVPYKRTEQLRYRPVKTYRAIGIPVGMRSSASLGQVQVGDAVRVCYNPQKPKRAYLPDNEDFLFT</sequence>